<dbReference type="STRING" id="1384057.CD33_02690"/>
<evidence type="ECO:0008006" key="3">
    <source>
        <dbReference type="Google" id="ProtNLM"/>
    </source>
</evidence>
<organism evidence="1 2">
    <name type="scientific">Ureibacillus sinduriensis BLB-1 = JCM 15800</name>
    <dbReference type="NCBI Taxonomy" id="1384057"/>
    <lineage>
        <taxon>Bacteria</taxon>
        <taxon>Bacillati</taxon>
        <taxon>Bacillota</taxon>
        <taxon>Bacilli</taxon>
        <taxon>Bacillales</taxon>
        <taxon>Caryophanaceae</taxon>
        <taxon>Ureibacillus</taxon>
    </lineage>
</organism>
<dbReference type="Pfam" id="PF03885">
    <property type="entry name" value="DUF327"/>
    <property type="match status" value="1"/>
</dbReference>
<dbReference type="Gene3D" id="1.20.120.490">
    <property type="entry name" value="Hypothetical protein TM1646-like domain"/>
    <property type="match status" value="1"/>
</dbReference>
<gene>
    <name evidence="1" type="ORF">CD33_02690</name>
</gene>
<dbReference type="RefSeq" id="WP_036197892.1">
    <property type="nucleotide sequence ID" value="NZ_AVCY01000019.1"/>
</dbReference>
<dbReference type="InterPro" id="IPR005585">
    <property type="entry name" value="DUF327"/>
</dbReference>
<evidence type="ECO:0000313" key="1">
    <source>
        <dbReference type="EMBL" id="KGR77591.1"/>
    </source>
</evidence>
<proteinExistence type="predicted"/>
<sequence length="146" mass="16893">MKINQDLRVGLKTNHHDVKQPNQSGNRFSEVLVKQGSKLQTEQLTRLMGDISAAGDRVARSRNLRELTRFKMLIKRFLQEAVEYGLDMKQTHTWNRFGEGRRLKIVETIDERLVELAQDILSEEKSSIDLLDKIGEIKGLLVNLYM</sequence>
<accession>A0A0A3HYA3</accession>
<dbReference type="Proteomes" id="UP000030408">
    <property type="component" value="Unassembled WGS sequence"/>
</dbReference>
<dbReference type="OrthoDB" id="1680946at2"/>
<evidence type="ECO:0000313" key="2">
    <source>
        <dbReference type="Proteomes" id="UP000030408"/>
    </source>
</evidence>
<dbReference type="SUPFAM" id="SSF158397">
    <property type="entry name" value="TM1646-like"/>
    <property type="match status" value="1"/>
</dbReference>
<name>A0A0A3HYA3_9BACL</name>
<protein>
    <recommendedName>
        <fullName evidence="3">DUF327 domain-containing protein</fullName>
    </recommendedName>
</protein>
<dbReference type="InterPro" id="IPR024042">
    <property type="entry name" value="TM1646-like_dom_sf"/>
</dbReference>
<reference evidence="1 2" key="1">
    <citation type="submission" date="2014-02" db="EMBL/GenBank/DDBJ databases">
        <title>Draft genome sequence of Lysinibacillus sinduriensis JCM 15800.</title>
        <authorList>
            <person name="Zhang F."/>
            <person name="Wang G."/>
            <person name="Zhang L."/>
        </authorList>
    </citation>
    <scope>NUCLEOTIDE SEQUENCE [LARGE SCALE GENOMIC DNA]</scope>
    <source>
        <strain evidence="1 2">JCM 15800</strain>
    </source>
</reference>
<comment type="caution">
    <text evidence="1">The sequence shown here is derived from an EMBL/GenBank/DDBJ whole genome shotgun (WGS) entry which is preliminary data.</text>
</comment>
<dbReference type="AlphaFoldDB" id="A0A0A3HYA3"/>
<keyword evidence="2" id="KW-1185">Reference proteome</keyword>
<dbReference type="eggNOG" id="COG1728">
    <property type="taxonomic scope" value="Bacteria"/>
</dbReference>
<dbReference type="EMBL" id="JPVO01000037">
    <property type="protein sequence ID" value="KGR77591.1"/>
    <property type="molecule type" value="Genomic_DNA"/>
</dbReference>